<feature type="domain" description="F-box" evidence="2">
    <location>
        <begin position="89"/>
        <end position="118"/>
    </location>
</feature>
<evidence type="ECO:0000313" key="3">
    <source>
        <dbReference type="EMBL" id="GMR41285.1"/>
    </source>
</evidence>
<dbReference type="EMBL" id="BTRK01000003">
    <property type="protein sequence ID" value="GMR41285.1"/>
    <property type="molecule type" value="Genomic_DNA"/>
</dbReference>
<dbReference type="Pfam" id="PF12937">
    <property type="entry name" value="F-box-like"/>
    <property type="match status" value="1"/>
</dbReference>
<dbReference type="InterPro" id="IPR036047">
    <property type="entry name" value="F-box-like_dom_sf"/>
</dbReference>
<feature type="non-terminal residue" evidence="3">
    <location>
        <position position="120"/>
    </location>
</feature>
<evidence type="ECO:0000259" key="2">
    <source>
        <dbReference type="Pfam" id="PF12937"/>
    </source>
</evidence>
<dbReference type="Gene3D" id="1.20.1280.50">
    <property type="match status" value="1"/>
</dbReference>
<sequence length="120" mass="13646">MFYPSSSHNVDSAALESESLNSDHVIDPEMESEKRLMSEIREKAEKRLAEIGVTGVNGEAVAEIICSLIKEHLRKVETERNTDRTLAFPDEIVMTIFSKMTTEERAPLGLTCKRFRELNF</sequence>
<dbReference type="AlphaFoldDB" id="A0AAN5CDL4"/>
<dbReference type="InterPro" id="IPR001810">
    <property type="entry name" value="F-box_dom"/>
</dbReference>
<comment type="caution">
    <text evidence="3">The sequence shown here is derived from an EMBL/GenBank/DDBJ whole genome shotgun (WGS) entry which is preliminary data.</text>
</comment>
<dbReference type="Proteomes" id="UP001328107">
    <property type="component" value="Unassembled WGS sequence"/>
</dbReference>
<dbReference type="CDD" id="cd09917">
    <property type="entry name" value="F-box_SF"/>
    <property type="match status" value="1"/>
</dbReference>
<evidence type="ECO:0000313" key="4">
    <source>
        <dbReference type="Proteomes" id="UP001328107"/>
    </source>
</evidence>
<evidence type="ECO:0000256" key="1">
    <source>
        <dbReference type="SAM" id="MobiDB-lite"/>
    </source>
</evidence>
<name>A0AAN5CDL4_9BILA</name>
<protein>
    <recommendedName>
        <fullName evidence="2">F-box domain-containing protein</fullName>
    </recommendedName>
</protein>
<gene>
    <name evidence="3" type="ORF">PMAYCL1PPCAC_11480</name>
</gene>
<reference evidence="4" key="1">
    <citation type="submission" date="2022-10" db="EMBL/GenBank/DDBJ databases">
        <title>Genome assembly of Pristionchus species.</title>
        <authorList>
            <person name="Yoshida K."/>
            <person name="Sommer R.J."/>
        </authorList>
    </citation>
    <scope>NUCLEOTIDE SEQUENCE [LARGE SCALE GENOMIC DNA]</scope>
    <source>
        <strain evidence="4">RS5460</strain>
    </source>
</reference>
<organism evidence="3 4">
    <name type="scientific">Pristionchus mayeri</name>
    <dbReference type="NCBI Taxonomy" id="1317129"/>
    <lineage>
        <taxon>Eukaryota</taxon>
        <taxon>Metazoa</taxon>
        <taxon>Ecdysozoa</taxon>
        <taxon>Nematoda</taxon>
        <taxon>Chromadorea</taxon>
        <taxon>Rhabditida</taxon>
        <taxon>Rhabditina</taxon>
        <taxon>Diplogasteromorpha</taxon>
        <taxon>Diplogasteroidea</taxon>
        <taxon>Neodiplogasteridae</taxon>
        <taxon>Pristionchus</taxon>
    </lineage>
</organism>
<feature type="region of interest" description="Disordered" evidence="1">
    <location>
        <begin position="1"/>
        <end position="25"/>
    </location>
</feature>
<keyword evidence="4" id="KW-1185">Reference proteome</keyword>
<proteinExistence type="predicted"/>
<accession>A0AAN5CDL4</accession>
<dbReference type="SUPFAM" id="SSF81383">
    <property type="entry name" value="F-box domain"/>
    <property type="match status" value="1"/>
</dbReference>
<feature type="compositionally biased region" description="Polar residues" evidence="1">
    <location>
        <begin position="1"/>
        <end position="10"/>
    </location>
</feature>